<evidence type="ECO:0000313" key="3">
    <source>
        <dbReference type="Proteomes" id="UP000299102"/>
    </source>
</evidence>
<dbReference type="InterPro" id="IPR036865">
    <property type="entry name" value="CRAL-TRIO_dom_sf"/>
</dbReference>
<feature type="domain" description="CRAL-TRIO" evidence="1">
    <location>
        <begin position="177"/>
        <end position="235"/>
    </location>
</feature>
<sequence>MRRIAEFKRDNASLLDGLVPEDERDAFLNHKVVNVLKGRDHKGRRILLVSVGVLCANLCRCEINNIKRRIDVKLEHGAEEGGVVDVHSIIRRQFRAAKIRALHISLSLTSTIMALNNPRHSSMTAWQARGLNFINSKSKIERGVIRRGLNEYQSYTVNFHYTSMLFIYSNFTKLLRGTWDPKKVTADQLFRLFYLIHEAAMLEPETQVNGSVVIMDFHNMGWAQTFNAGANDASQLIRQQRRHLRADAAGARARGPSVDVVCAGAEVGEVICKRLRGPNSSVQQLTTQEWIKGVALKRATTSTHGGCRKVRHSVQNQSNDGIGSHTSGIARRCRRLLLIDWTGIHEQ</sequence>
<comment type="caution">
    <text evidence="2">The sequence shown here is derived from an EMBL/GenBank/DDBJ whole genome shotgun (WGS) entry which is preliminary data.</text>
</comment>
<dbReference type="InterPro" id="IPR001251">
    <property type="entry name" value="CRAL-TRIO_dom"/>
</dbReference>
<organism evidence="2 3">
    <name type="scientific">Eumeta variegata</name>
    <name type="common">Bagworm moth</name>
    <name type="synonym">Eumeta japonica</name>
    <dbReference type="NCBI Taxonomy" id="151549"/>
    <lineage>
        <taxon>Eukaryota</taxon>
        <taxon>Metazoa</taxon>
        <taxon>Ecdysozoa</taxon>
        <taxon>Arthropoda</taxon>
        <taxon>Hexapoda</taxon>
        <taxon>Insecta</taxon>
        <taxon>Pterygota</taxon>
        <taxon>Neoptera</taxon>
        <taxon>Endopterygota</taxon>
        <taxon>Lepidoptera</taxon>
        <taxon>Glossata</taxon>
        <taxon>Ditrysia</taxon>
        <taxon>Tineoidea</taxon>
        <taxon>Psychidae</taxon>
        <taxon>Oiketicinae</taxon>
        <taxon>Eumeta</taxon>
    </lineage>
</organism>
<dbReference type="GO" id="GO:0016020">
    <property type="term" value="C:membrane"/>
    <property type="evidence" value="ECO:0007669"/>
    <property type="project" value="TreeGrafter"/>
</dbReference>
<dbReference type="PANTHER" id="PTHR10174">
    <property type="entry name" value="ALPHA-TOCOPHEROL TRANSFER PROTEIN-RELATED"/>
    <property type="match status" value="1"/>
</dbReference>
<name>A0A4C1SV45_EUMVA</name>
<dbReference type="Pfam" id="PF00650">
    <property type="entry name" value="CRAL_TRIO"/>
    <property type="match status" value="1"/>
</dbReference>
<proteinExistence type="predicted"/>
<accession>A0A4C1SV45</accession>
<evidence type="ECO:0000313" key="2">
    <source>
        <dbReference type="EMBL" id="GBP06042.1"/>
    </source>
</evidence>
<dbReference type="PANTHER" id="PTHR10174:SF212">
    <property type="entry name" value="MIP26555P1"/>
    <property type="match status" value="1"/>
</dbReference>
<dbReference type="OrthoDB" id="75724at2759"/>
<keyword evidence="3" id="KW-1185">Reference proteome</keyword>
<dbReference type="STRING" id="151549.A0A4C1SV45"/>
<evidence type="ECO:0000259" key="1">
    <source>
        <dbReference type="Pfam" id="PF00650"/>
    </source>
</evidence>
<dbReference type="AlphaFoldDB" id="A0A4C1SV45"/>
<gene>
    <name evidence="2" type="ORF">EVAR_3280_1</name>
</gene>
<protein>
    <recommendedName>
        <fullName evidence="1">CRAL-TRIO domain-containing protein</fullName>
    </recommendedName>
</protein>
<dbReference type="Proteomes" id="UP000299102">
    <property type="component" value="Unassembled WGS sequence"/>
</dbReference>
<dbReference type="SUPFAM" id="SSF52087">
    <property type="entry name" value="CRAL/TRIO domain"/>
    <property type="match status" value="1"/>
</dbReference>
<dbReference type="EMBL" id="BGZK01000020">
    <property type="protein sequence ID" value="GBP06042.1"/>
    <property type="molecule type" value="Genomic_DNA"/>
</dbReference>
<dbReference type="GO" id="GO:1902936">
    <property type="term" value="F:phosphatidylinositol bisphosphate binding"/>
    <property type="evidence" value="ECO:0007669"/>
    <property type="project" value="TreeGrafter"/>
</dbReference>
<dbReference type="Gene3D" id="3.40.525.10">
    <property type="entry name" value="CRAL-TRIO lipid binding domain"/>
    <property type="match status" value="1"/>
</dbReference>
<reference evidence="2 3" key="1">
    <citation type="journal article" date="2019" name="Commun. Biol.">
        <title>The bagworm genome reveals a unique fibroin gene that provides high tensile strength.</title>
        <authorList>
            <person name="Kono N."/>
            <person name="Nakamura H."/>
            <person name="Ohtoshi R."/>
            <person name="Tomita M."/>
            <person name="Numata K."/>
            <person name="Arakawa K."/>
        </authorList>
    </citation>
    <scope>NUCLEOTIDE SEQUENCE [LARGE SCALE GENOMIC DNA]</scope>
</reference>